<evidence type="ECO:0000259" key="12">
    <source>
        <dbReference type="PROSITE" id="PS50894"/>
    </source>
</evidence>
<dbReference type="RefSeq" id="WP_012121678.1">
    <property type="nucleotide sequence ID" value="NC_009767.1"/>
</dbReference>
<dbReference type="CDD" id="cd00088">
    <property type="entry name" value="HPT"/>
    <property type="match status" value="1"/>
</dbReference>
<dbReference type="PANTHER" id="PTHR43395">
    <property type="entry name" value="SENSOR HISTIDINE KINASE CHEA"/>
    <property type="match status" value="1"/>
</dbReference>
<dbReference type="SMART" id="SM00260">
    <property type="entry name" value="CheW"/>
    <property type="match status" value="1"/>
</dbReference>
<dbReference type="PROSITE" id="PS50894">
    <property type="entry name" value="HPT"/>
    <property type="match status" value="1"/>
</dbReference>
<dbReference type="OrthoDB" id="9803176at2"/>
<dbReference type="eggNOG" id="COG0784">
    <property type="taxonomic scope" value="Bacteria"/>
</dbReference>
<dbReference type="GO" id="GO:0004673">
    <property type="term" value="F:protein histidine kinase activity"/>
    <property type="evidence" value="ECO:0007669"/>
    <property type="project" value="UniProtKB-EC"/>
</dbReference>
<evidence type="ECO:0000313" key="14">
    <source>
        <dbReference type="Proteomes" id="UP000000263"/>
    </source>
</evidence>
<dbReference type="InterPro" id="IPR036890">
    <property type="entry name" value="HATPase_C_sf"/>
</dbReference>
<protein>
    <recommendedName>
        <fullName evidence="2">histidine kinase</fullName>
        <ecNumber evidence="2">2.7.13.3</ecNumber>
    </recommendedName>
</protein>
<dbReference type="PRINTS" id="PR00344">
    <property type="entry name" value="BCTRLSENSOR"/>
</dbReference>
<sequence>METDDDILAQVFAAFCEEQAEHRAAIASLLLELEQHPDHPDAREMIDRLFRAAHSLKGSARAAGLPGIEQIAHAIEDMFALLRQQQMHVTSAWCDPIYAALDVIGSLVDQAIARQPSDDALVDETVRRLRANLTQTLDHTPPTTLAGDASHHLNAAAPASGSALPPTGGEMSTIRLAIETLDTLLSDVGELMTGVMRIREQVRRIQDLSRLSVRWRRLWSQVRPLVAHYQANGDALRPVVRHLETTPVFDEQQSGLRHERDLQALAGALSQAAMLIDDLEGRLTAYARDLAADQSMLSTVTDRLHTQIRRTRMIPLRTIFQPLRLVARDVSRSAGKPVDVMFDDGGAEADRQVLDALREVLTHLLRNAIDHGIEDAPIRQQRGKPERGQVRVTAAVEGDWLTIEVADDGNGLDDDAIRRRALESGVLTVTDLERFSPADIHSLIFLPGFSTRSAANHLSGRGVGLDIAHSHVERMQGRIQVQSMPGVGCRFVLSVPVSLTSAHGLLVKLEQQVYAVPLESIHHIVSVSPSDVHRLEGRTVVLIDGRPVALVHLADVVGAGEGRYLFPDGVTRRHALVLGGGGERMIACVIDGIEGEQELVVHRLPFPLKRVQFVATAAILPNGTVAPILDTVDLVRAALGVRRAADVAVSGADAQHRTPQIVVVDDSLTTRMLEKNILEAAGYQVHLATDGMEALDVLHRLAANGGCDLVISDIDMPRLNGFELTEKLRVSERFKHLPIVLVTSLDAPEHRERGVAVGADAYIVKRAFDQQTLLETIARLI</sequence>
<dbReference type="SMART" id="SM00387">
    <property type="entry name" value="HATPase_c"/>
    <property type="match status" value="1"/>
</dbReference>
<dbReference type="Pfam" id="PF01584">
    <property type="entry name" value="CheW"/>
    <property type="match status" value="1"/>
</dbReference>
<dbReference type="Pfam" id="PF01627">
    <property type="entry name" value="Hpt"/>
    <property type="match status" value="1"/>
</dbReference>
<dbReference type="InterPro" id="IPR011006">
    <property type="entry name" value="CheY-like_superfamily"/>
</dbReference>
<dbReference type="eggNOG" id="COG0643">
    <property type="taxonomic scope" value="Bacteria"/>
</dbReference>
<feature type="domain" description="CheW-like" evidence="11">
    <location>
        <begin position="501"/>
        <end position="640"/>
    </location>
</feature>
<keyword evidence="14" id="KW-1185">Reference proteome</keyword>
<keyword evidence="3 8" id="KW-0597">Phosphoprotein</keyword>
<dbReference type="Gene3D" id="1.20.120.160">
    <property type="entry name" value="HPT domain"/>
    <property type="match status" value="1"/>
</dbReference>
<dbReference type="FunFam" id="3.30.565.10:FF:000016">
    <property type="entry name" value="Chemotaxis protein CheA, putative"/>
    <property type="match status" value="1"/>
</dbReference>
<evidence type="ECO:0000256" key="1">
    <source>
        <dbReference type="ARBA" id="ARBA00000085"/>
    </source>
</evidence>
<evidence type="ECO:0000256" key="4">
    <source>
        <dbReference type="ARBA" id="ARBA00022679"/>
    </source>
</evidence>
<dbReference type="STRING" id="383372.Rcas_3200"/>
<dbReference type="Gene3D" id="3.30.565.10">
    <property type="entry name" value="Histidine kinase-like ATPase, C-terminal domain"/>
    <property type="match status" value="1"/>
</dbReference>
<organism evidence="13 14">
    <name type="scientific">Roseiflexus castenholzii (strain DSM 13941 / HLO8)</name>
    <dbReference type="NCBI Taxonomy" id="383372"/>
    <lineage>
        <taxon>Bacteria</taxon>
        <taxon>Bacillati</taxon>
        <taxon>Chloroflexota</taxon>
        <taxon>Chloroflexia</taxon>
        <taxon>Chloroflexales</taxon>
        <taxon>Roseiflexineae</taxon>
        <taxon>Roseiflexaceae</taxon>
        <taxon>Roseiflexus</taxon>
    </lineage>
</organism>
<dbReference type="SMART" id="SM00448">
    <property type="entry name" value="REC"/>
    <property type="match status" value="1"/>
</dbReference>
<gene>
    <name evidence="13" type="ordered locus">Rcas_3200</name>
</gene>
<dbReference type="Pfam" id="PF02518">
    <property type="entry name" value="HATPase_c"/>
    <property type="match status" value="1"/>
</dbReference>
<evidence type="ECO:0000256" key="3">
    <source>
        <dbReference type="ARBA" id="ARBA00022553"/>
    </source>
</evidence>
<dbReference type="PROSITE" id="PS50851">
    <property type="entry name" value="CHEW"/>
    <property type="match status" value="1"/>
</dbReference>
<dbReference type="GO" id="GO:0006935">
    <property type="term" value="P:chemotaxis"/>
    <property type="evidence" value="ECO:0007669"/>
    <property type="project" value="InterPro"/>
</dbReference>
<dbReference type="AlphaFoldDB" id="A7NNW0"/>
<keyword evidence="4" id="KW-0808">Transferase</keyword>
<keyword evidence="5 13" id="KW-0418">Kinase</keyword>
<proteinExistence type="predicted"/>
<dbReference type="Gene3D" id="3.40.50.2300">
    <property type="match status" value="1"/>
</dbReference>
<dbReference type="PROSITE" id="PS50109">
    <property type="entry name" value="HIS_KIN"/>
    <property type="match status" value="1"/>
</dbReference>
<evidence type="ECO:0000259" key="9">
    <source>
        <dbReference type="PROSITE" id="PS50109"/>
    </source>
</evidence>
<dbReference type="InterPro" id="IPR004358">
    <property type="entry name" value="Sig_transdc_His_kin-like_C"/>
</dbReference>
<dbReference type="InterPro" id="IPR036061">
    <property type="entry name" value="CheW-like_dom_sf"/>
</dbReference>
<evidence type="ECO:0000313" key="13">
    <source>
        <dbReference type="EMBL" id="ABU59254.1"/>
    </source>
</evidence>
<reference evidence="13 14" key="1">
    <citation type="submission" date="2007-08" db="EMBL/GenBank/DDBJ databases">
        <title>Complete sequence of Roseiflexus castenholzii DSM 13941.</title>
        <authorList>
            <consortium name="US DOE Joint Genome Institute"/>
            <person name="Copeland A."/>
            <person name="Lucas S."/>
            <person name="Lapidus A."/>
            <person name="Barry K."/>
            <person name="Glavina del Rio T."/>
            <person name="Dalin E."/>
            <person name="Tice H."/>
            <person name="Pitluck S."/>
            <person name="Thompson L.S."/>
            <person name="Brettin T."/>
            <person name="Bruce D."/>
            <person name="Detter J.C."/>
            <person name="Han C."/>
            <person name="Tapia R."/>
            <person name="Schmutz J."/>
            <person name="Larimer F."/>
            <person name="Land M."/>
            <person name="Hauser L."/>
            <person name="Kyrpides N."/>
            <person name="Mikhailova N."/>
            <person name="Bryant D.A."/>
            <person name="Hanada S."/>
            <person name="Tsukatani Y."/>
            <person name="Richardson P."/>
        </authorList>
    </citation>
    <scope>NUCLEOTIDE SEQUENCE [LARGE SCALE GENOMIC DNA]</scope>
    <source>
        <strain evidence="14">DSM 13941 / HLO8</strain>
    </source>
</reference>
<dbReference type="Proteomes" id="UP000000263">
    <property type="component" value="Chromosome"/>
</dbReference>
<evidence type="ECO:0000259" key="10">
    <source>
        <dbReference type="PROSITE" id="PS50110"/>
    </source>
</evidence>
<evidence type="ECO:0000256" key="8">
    <source>
        <dbReference type="PROSITE-ProRule" id="PRU00169"/>
    </source>
</evidence>
<evidence type="ECO:0000256" key="7">
    <source>
        <dbReference type="PROSITE-ProRule" id="PRU00110"/>
    </source>
</evidence>
<dbReference type="Gene3D" id="2.30.30.40">
    <property type="entry name" value="SH3 Domains"/>
    <property type="match status" value="1"/>
</dbReference>
<accession>A7NNW0</accession>
<name>A7NNW0_ROSCS</name>
<dbReference type="Pfam" id="PF00072">
    <property type="entry name" value="Response_reg"/>
    <property type="match status" value="1"/>
</dbReference>
<dbReference type="EMBL" id="CP000804">
    <property type="protein sequence ID" value="ABU59254.1"/>
    <property type="molecule type" value="Genomic_DNA"/>
</dbReference>
<dbReference type="InterPro" id="IPR036641">
    <property type="entry name" value="HPT_dom_sf"/>
</dbReference>
<feature type="domain" description="Histidine kinase" evidence="9">
    <location>
        <begin position="357"/>
        <end position="499"/>
    </location>
</feature>
<dbReference type="SUPFAM" id="SSF50341">
    <property type="entry name" value="CheW-like"/>
    <property type="match status" value="1"/>
</dbReference>
<evidence type="ECO:0000259" key="11">
    <source>
        <dbReference type="PROSITE" id="PS50851"/>
    </source>
</evidence>
<dbReference type="SUPFAM" id="SSF47226">
    <property type="entry name" value="Histidine-containing phosphotransfer domain, HPT domain"/>
    <property type="match status" value="1"/>
</dbReference>
<feature type="modified residue" description="4-aspartylphosphate" evidence="8">
    <location>
        <position position="713"/>
    </location>
</feature>
<dbReference type="InterPro" id="IPR002545">
    <property type="entry name" value="CheW-lke_dom"/>
</dbReference>
<dbReference type="KEGG" id="rca:Rcas_3200"/>
<keyword evidence="6" id="KW-0902">Two-component regulatory system</keyword>
<dbReference type="SMART" id="SM00073">
    <property type="entry name" value="HPT"/>
    <property type="match status" value="1"/>
</dbReference>
<dbReference type="InterPro" id="IPR003594">
    <property type="entry name" value="HATPase_dom"/>
</dbReference>
<dbReference type="HOGENOM" id="CLU_000650_3_6_0"/>
<dbReference type="GO" id="GO:0000160">
    <property type="term" value="P:phosphorelay signal transduction system"/>
    <property type="evidence" value="ECO:0007669"/>
    <property type="project" value="UniProtKB-KW"/>
</dbReference>
<evidence type="ECO:0000256" key="2">
    <source>
        <dbReference type="ARBA" id="ARBA00012438"/>
    </source>
</evidence>
<dbReference type="EC" id="2.7.13.3" evidence="2"/>
<dbReference type="InterPro" id="IPR001789">
    <property type="entry name" value="Sig_transdc_resp-reg_receiver"/>
</dbReference>
<evidence type="ECO:0000256" key="5">
    <source>
        <dbReference type="ARBA" id="ARBA00022777"/>
    </source>
</evidence>
<dbReference type="SUPFAM" id="SSF55874">
    <property type="entry name" value="ATPase domain of HSP90 chaperone/DNA topoisomerase II/histidine kinase"/>
    <property type="match status" value="1"/>
</dbReference>
<dbReference type="InterPro" id="IPR051315">
    <property type="entry name" value="Bact_Chemotaxis_CheA"/>
</dbReference>
<dbReference type="eggNOG" id="COG2198">
    <property type="taxonomic scope" value="Bacteria"/>
</dbReference>
<feature type="modified residue" description="Phosphohistidine" evidence="7">
    <location>
        <position position="54"/>
    </location>
</feature>
<dbReference type="PROSITE" id="PS50110">
    <property type="entry name" value="RESPONSE_REGULATORY"/>
    <property type="match status" value="1"/>
</dbReference>
<dbReference type="InterPro" id="IPR008207">
    <property type="entry name" value="Sig_transdc_His_kin_Hpt_dom"/>
</dbReference>
<feature type="domain" description="Response regulatory" evidence="10">
    <location>
        <begin position="660"/>
        <end position="780"/>
    </location>
</feature>
<feature type="domain" description="HPt" evidence="12">
    <location>
        <begin position="4"/>
        <end position="111"/>
    </location>
</feature>
<dbReference type="InterPro" id="IPR005467">
    <property type="entry name" value="His_kinase_dom"/>
</dbReference>
<evidence type="ECO:0000256" key="6">
    <source>
        <dbReference type="ARBA" id="ARBA00023012"/>
    </source>
</evidence>
<dbReference type="PANTHER" id="PTHR43395:SF1">
    <property type="entry name" value="CHEMOTAXIS PROTEIN CHEA"/>
    <property type="match status" value="1"/>
</dbReference>
<dbReference type="SUPFAM" id="SSF52172">
    <property type="entry name" value="CheY-like"/>
    <property type="match status" value="1"/>
</dbReference>
<comment type="catalytic activity">
    <reaction evidence="1">
        <text>ATP + protein L-histidine = ADP + protein N-phospho-L-histidine.</text>
        <dbReference type="EC" id="2.7.13.3"/>
    </reaction>
</comment>